<feature type="transmembrane region" description="Helical" evidence="1">
    <location>
        <begin position="335"/>
        <end position="356"/>
    </location>
</feature>
<name>A0A0C9RQE2_9HYME</name>
<evidence type="ECO:0000313" key="5">
    <source>
        <dbReference type="RefSeq" id="XP_011310465.1"/>
    </source>
</evidence>
<feature type="transmembrane region" description="Helical" evidence="1">
    <location>
        <begin position="119"/>
        <end position="146"/>
    </location>
</feature>
<accession>A0A9R1TJA1</accession>
<dbReference type="InterPro" id="IPR052808">
    <property type="entry name" value="GPCR_Mth-like"/>
</dbReference>
<evidence type="ECO:0000256" key="2">
    <source>
        <dbReference type="SAM" id="SignalP"/>
    </source>
</evidence>
<dbReference type="EMBL" id="GBYB01009426">
    <property type="protein sequence ID" value="JAG79193.1"/>
    <property type="molecule type" value="Transcribed_RNA"/>
</dbReference>
<dbReference type="OrthoDB" id="7698143at2759"/>
<proteinExistence type="predicted"/>
<feature type="transmembrane region" description="Helical" evidence="1">
    <location>
        <begin position="158"/>
        <end position="178"/>
    </location>
</feature>
<feature type="signal peptide" evidence="2">
    <location>
        <begin position="1"/>
        <end position="24"/>
    </location>
</feature>
<feature type="transmembrane region" description="Helical" evidence="1">
    <location>
        <begin position="362"/>
        <end position="380"/>
    </location>
</feature>
<feature type="transmembrane region" description="Helical" evidence="1">
    <location>
        <begin position="190"/>
        <end position="220"/>
    </location>
</feature>
<keyword evidence="5" id="KW-0675">Receptor</keyword>
<dbReference type="PANTHER" id="PTHR46953">
    <property type="entry name" value="G-PROTEIN COUPLED RECEPTOR MTH-LIKE 1-RELATED"/>
    <property type="match status" value="1"/>
</dbReference>
<dbReference type="AlphaFoldDB" id="A0A0C9RQE2"/>
<feature type="transmembrane region" description="Helical" evidence="1">
    <location>
        <begin position="241"/>
        <end position="267"/>
    </location>
</feature>
<keyword evidence="1" id="KW-0812">Transmembrane</keyword>
<evidence type="ECO:0000256" key="1">
    <source>
        <dbReference type="SAM" id="Phobius"/>
    </source>
</evidence>
<sequence>MYQLKNGIIAILTSFVLFAKPSNAALFKCCGDGFVLDDHLECQTVHDKTNIFLMLNGTREVLRECSKGIHDNVAAEGDDTELVCMGLHVNGTVVTLSCDKMLSNETYGHCDSPFKLLNFWGATMMIFATIIYTLPYILVAIVYCVYADLRKRAFDNSLICYNSSYVMLNLTIITLGFFELCHRPLPDFVYGILGSVIVYFTQASCLWLFTLCFDMTLVITRFRWAPSGSSKARSENRKFRVYSMFNWGLSVLPAFIVVITEFALSLPKESPVRANFSDFHGPPNKSLLIYTLTIPVLCLLTNTALFIYTSYRIVKVKKDNRILNENNARKEKEKYLVYLKLYIIMDAPWLTGALSAIYPSLWILKFFRIFQPILMLYIILPKKKILKTIGCLKKTQQVRVENCRKDLKDDAHKPLNENAVC</sequence>
<dbReference type="GeneID" id="105270925"/>
<dbReference type="RefSeq" id="XP_011310465.1">
    <property type="nucleotide sequence ID" value="XM_011312163.1"/>
</dbReference>
<dbReference type="Proteomes" id="UP000694866">
    <property type="component" value="Unplaced"/>
</dbReference>
<feature type="chain" id="PRO_5044541786" evidence="2">
    <location>
        <begin position="25"/>
        <end position="421"/>
    </location>
</feature>
<keyword evidence="4" id="KW-1185">Reference proteome</keyword>
<dbReference type="Gene3D" id="1.20.1070.10">
    <property type="entry name" value="Rhodopsin 7-helix transmembrane proteins"/>
    <property type="match status" value="1"/>
</dbReference>
<gene>
    <name evidence="3" type="primary">mth2_4</name>
    <name evidence="5" type="synonym">LOC105270925</name>
    <name evidence="3" type="ORF">g.74155</name>
</gene>
<evidence type="ECO:0000313" key="3">
    <source>
        <dbReference type="EMBL" id="JAG79193.1"/>
    </source>
</evidence>
<feature type="transmembrane region" description="Helical" evidence="1">
    <location>
        <begin position="287"/>
        <end position="314"/>
    </location>
</feature>
<dbReference type="PANTHER" id="PTHR46953:SF1">
    <property type="entry name" value="G-PROTEIN COUPLED RECEPTOR MTH-LIKE 1-RELATED"/>
    <property type="match status" value="1"/>
</dbReference>
<keyword evidence="1" id="KW-0472">Membrane</keyword>
<keyword evidence="1" id="KW-1133">Transmembrane helix</keyword>
<keyword evidence="2" id="KW-0732">Signal</keyword>
<reference evidence="3" key="1">
    <citation type="submission" date="2015-01" db="EMBL/GenBank/DDBJ databases">
        <title>Transcriptome Assembly of Fopius arisanus.</title>
        <authorList>
            <person name="Geib S."/>
        </authorList>
    </citation>
    <scope>NUCLEOTIDE SEQUENCE</scope>
</reference>
<reference evidence="5" key="2">
    <citation type="submission" date="2025-04" db="UniProtKB">
        <authorList>
            <consortium name="RefSeq"/>
        </authorList>
    </citation>
    <scope>IDENTIFICATION</scope>
    <source>
        <strain evidence="5">USDA-PBARC FA_bdor</strain>
        <tissue evidence="5">Whole organism</tissue>
    </source>
</reference>
<protein>
    <submittedName>
        <fullName evidence="5">G-protein coupled receptor Mth2</fullName>
    </submittedName>
    <submittedName>
        <fullName evidence="3">Mth2_4 protein</fullName>
    </submittedName>
</protein>
<evidence type="ECO:0000313" key="4">
    <source>
        <dbReference type="Proteomes" id="UP000694866"/>
    </source>
</evidence>
<accession>A0A0C9RQE2</accession>
<dbReference type="KEGG" id="fas:105270925"/>
<organism evidence="3">
    <name type="scientific">Fopius arisanus</name>
    <dbReference type="NCBI Taxonomy" id="64838"/>
    <lineage>
        <taxon>Eukaryota</taxon>
        <taxon>Metazoa</taxon>
        <taxon>Ecdysozoa</taxon>
        <taxon>Arthropoda</taxon>
        <taxon>Hexapoda</taxon>
        <taxon>Insecta</taxon>
        <taxon>Pterygota</taxon>
        <taxon>Neoptera</taxon>
        <taxon>Endopterygota</taxon>
        <taxon>Hymenoptera</taxon>
        <taxon>Apocrita</taxon>
        <taxon>Ichneumonoidea</taxon>
        <taxon>Braconidae</taxon>
        <taxon>Opiinae</taxon>
        <taxon>Fopius</taxon>
    </lineage>
</organism>